<keyword evidence="6 8" id="KW-1133">Transmembrane helix</keyword>
<dbReference type="PANTHER" id="PTHR42929">
    <property type="entry name" value="INNER MEMBRANE ABC TRANSPORTER PERMEASE PROTEIN YDCU-RELATED-RELATED"/>
    <property type="match status" value="1"/>
</dbReference>
<keyword evidence="11" id="KW-1185">Reference proteome</keyword>
<dbReference type="Gene3D" id="1.10.3720.10">
    <property type="entry name" value="MetI-like"/>
    <property type="match status" value="1"/>
</dbReference>
<dbReference type="AlphaFoldDB" id="A0A916RR42"/>
<evidence type="ECO:0000256" key="7">
    <source>
        <dbReference type="ARBA" id="ARBA00023136"/>
    </source>
</evidence>
<evidence type="ECO:0000313" key="11">
    <source>
        <dbReference type="Proteomes" id="UP000636264"/>
    </source>
</evidence>
<comment type="caution">
    <text evidence="10">The sequence shown here is derived from an EMBL/GenBank/DDBJ whole genome shotgun (WGS) entry which is preliminary data.</text>
</comment>
<dbReference type="CDD" id="cd06261">
    <property type="entry name" value="TM_PBP2"/>
    <property type="match status" value="1"/>
</dbReference>
<keyword evidence="5 8" id="KW-0812">Transmembrane</keyword>
<dbReference type="Pfam" id="PF00528">
    <property type="entry name" value="BPD_transp_1"/>
    <property type="match status" value="1"/>
</dbReference>
<evidence type="ECO:0000256" key="4">
    <source>
        <dbReference type="ARBA" id="ARBA00022475"/>
    </source>
</evidence>
<name>A0A916RR42_9HYPH</name>
<comment type="subcellular location">
    <subcellularLocation>
        <location evidence="1 8">Cell membrane</location>
        <topology evidence="1 8">Multi-pass membrane protein</topology>
    </subcellularLocation>
</comment>
<dbReference type="GO" id="GO:0005886">
    <property type="term" value="C:plasma membrane"/>
    <property type="evidence" value="ECO:0007669"/>
    <property type="project" value="UniProtKB-SubCell"/>
</dbReference>
<dbReference type="EMBL" id="BMIF01000005">
    <property type="protein sequence ID" value="GGA66234.1"/>
    <property type="molecule type" value="Genomic_DNA"/>
</dbReference>
<evidence type="ECO:0000256" key="1">
    <source>
        <dbReference type="ARBA" id="ARBA00004651"/>
    </source>
</evidence>
<evidence type="ECO:0000256" key="6">
    <source>
        <dbReference type="ARBA" id="ARBA00022989"/>
    </source>
</evidence>
<dbReference type="InterPro" id="IPR035906">
    <property type="entry name" value="MetI-like_sf"/>
</dbReference>
<evidence type="ECO:0000256" key="3">
    <source>
        <dbReference type="ARBA" id="ARBA00022448"/>
    </source>
</evidence>
<evidence type="ECO:0000256" key="5">
    <source>
        <dbReference type="ARBA" id="ARBA00022692"/>
    </source>
</evidence>
<dbReference type="PROSITE" id="PS50928">
    <property type="entry name" value="ABC_TM1"/>
    <property type="match status" value="1"/>
</dbReference>
<feature type="transmembrane region" description="Helical" evidence="8">
    <location>
        <begin position="93"/>
        <end position="116"/>
    </location>
</feature>
<feature type="transmembrane region" description="Helical" evidence="8">
    <location>
        <begin position="186"/>
        <end position="214"/>
    </location>
</feature>
<feature type="transmembrane region" description="Helical" evidence="8">
    <location>
        <begin position="55"/>
        <end position="81"/>
    </location>
</feature>
<comment type="similarity">
    <text evidence="2">Belongs to the binding-protein-dependent transport system permease family. CysTW subfamily.</text>
</comment>
<proteinExistence type="inferred from homology"/>
<evidence type="ECO:0000256" key="8">
    <source>
        <dbReference type="RuleBase" id="RU363032"/>
    </source>
</evidence>
<accession>A0A916RR42</accession>
<dbReference type="InterPro" id="IPR000515">
    <property type="entry name" value="MetI-like"/>
</dbReference>
<reference evidence="10" key="2">
    <citation type="submission" date="2020-09" db="EMBL/GenBank/DDBJ databases">
        <authorList>
            <person name="Sun Q."/>
            <person name="Zhou Y."/>
        </authorList>
    </citation>
    <scope>NUCLEOTIDE SEQUENCE</scope>
    <source>
        <strain evidence="10">CGMCC 1.15320</strain>
    </source>
</reference>
<feature type="transmembrane region" description="Helical" evidence="8">
    <location>
        <begin position="136"/>
        <end position="165"/>
    </location>
</feature>
<reference evidence="10" key="1">
    <citation type="journal article" date="2014" name="Int. J. Syst. Evol. Microbiol.">
        <title>Complete genome sequence of Corynebacterium casei LMG S-19264T (=DSM 44701T), isolated from a smear-ripened cheese.</title>
        <authorList>
            <consortium name="US DOE Joint Genome Institute (JGI-PGF)"/>
            <person name="Walter F."/>
            <person name="Albersmeier A."/>
            <person name="Kalinowski J."/>
            <person name="Ruckert C."/>
        </authorList>
    </citation>
    <scope>NUCLEOTIDE SEQUENCE</scope>
    <source>
        <strain evidence="10">CGMCC 1.15320</strain>
    </source>
</reference>
<evidence type="ECO:0000259" key="9">
    <source>
        <dbReference type="PROSITE" id="PS50928"/>
    </source>
</evidence>
<protein>
    <submittedName>
        <fullName evidence="10">ABC transporter permease</fullName>
    </submittedName>
</protein>
<feature type="domain" description="ABC transmembrane type-1" evidence="9">
    <location>
        <begin position="57"/>
        <end position="263"/>
    </location>
</feature>
<organism evidence="10 11">
    <name type="scientific">Nitratireductor aestuarii</name>
    <dbReference type="NCBI Taxonomy" id="1735103"/>
    <lineage>
        <taxon>Bacteria</taxon>
        <taxon>Pseudomonadati</taxon>
        <taxon>Pseudomonadota</taxon>
        <taxon>Alphaproteobacteria</taxon>
        <taxon>Hyphomicrobiales</taxon>
        <taxon>Phyllobacteriaceae</taxon>
        <taxon>Nitratireductor</taxon>
    </lineage>
</organism>
<dbReference type="GO" id="GO:0055085">
    <property type="term" value="P:transmembrane transport"/>
    <property type="evidence" value="ECO:0007669"/>
    <property type="project" value="InterPro"/>
</dbReference>
<evidence type="ECO:0000256" key="2">
    <source>
        <dbReference type="ARBA" id="ARBA00007069"/>
    </source>
</evidence>
<keyword evidence="3 8" id="KW-0813">Transport</keyword>
<evidence type="ECO:0000313" key="10">
    <source>
        <dbReference type="EMBL" id="GGA66234.1"/>
    </source>
</evidence>
<sequence>MNRKWLPLLLTVPALALILFLLIYPVGDTLAESFLPLDQGWQRYVAFFSEPYNRTVILRTIKIATITTVLSLIFGFIAALFITRCPAKYRTPLLILSVFPLLTGAVVRAFAWMIILGRKGLLNNLLLNLGIVDQPVPMLFTSFSLVTGLVYLFTPLAILSLVGVLDGIEKDVLDASSSLGANPLGVFTQVILPLAVPGLIVGGVLIFTGSLAAFATARLLGGDRQAIMPTQLYEKAMVSFDWNTAGIIATVMVLVTLVAILAMGKLARRFNPATGG</sequence>
<dbReference type="SUPFAM" id="SSF161098">
    <property type="entry name" value="MetI-like"/>
    <property type="match status" value="1"/>
</dbReference>
<feature type="transmembrane region" description="Helical" evidence="8">
    <location>
        <begin position="242"/>
        <end position="262"/>
    </location>
</feature>
<dbReference type="PANTHER" id="PTHR42929:SF1">
    <property type="entry name" value="INNER MEMBRANE ABC TRANSPORTER PERMEASE PROTEIN YDCU-RELATED"/>
    <property type="match status" value="1"/>
</dbReference>
<keyword evidence="4" id="KW-1003">Cell membrane</keyword>
<keyword evidence="7 8" id="KW-0472">Membrane</keyword>
<gene>
    <name evidence="10" type="primary">potB</name>
    <name evidence="10" type="ORF">GCM10011385_20180</name>
</gene>
<dbReference type="RefSeq" id="WP_188720929.1">
    <property type="nucleotide sequence ID" value="NZ_BMIF01000005.1"/>
</dbReference>
<dbReference type="Proteomes" id="UP000636264">
    <property type="component" value="Unassembled WGS sequence"/>
</dbReference>